<keyword evidence="9" id="KW-0443">Lipid metabolism</keyword>
<dbReference type="InterPro" id="IPR009100">
    <property type="entry name" value="AcylCoA_DH/oxidase_NM_dom_sf"/>
</dbReference>
<dbReference type="Pfam" id="PF02771">
    <property type="entry name" value="Acyl-CoA_dh_N"/>
    <property type="match status" value="1"/>
</dbReference>
<comment type="catalytic activity">
    <reaction evidence="15">
        <text>2-methylbutanoyl-CoA + oxidized [electron-transfer flavoprotein] + H(+) = (2E)-2-methylbut-2-enoyl-CoA + reduced [electron-transfer flavoprotein]</text>
        <dbReference type="Rhea" id="RHEA:43780"/>
        <dbReference type="Rhea" id="RHEA-COMP:10685"/>
        <dbReference type="Rhea" id="RHEA-COMP:10686"/>
        <dbReference type="ChEBI" id="CHEBI:15378"/>
        <dbReference type="ChEBI" id="CHEBI:57336"/>
        <dbReference type="ChEBI" id="CHEBI:57337"/>
        <dbReference type="ChEBI" id="CHEBI:57692"/>
        <dbReference type="ChEBI" id="CHEBI:58307"/>
        <dbReference type="EC" id="1.3.8.5"/>
    </reaction>
    <physiologicalReaction direction="left-to-right" evidence="15">
        <dbReference type="Rhea" id="RHEA:43781"/>
    </physiologicalReaction>
</comment>
<dbReference type="PROSITE" id="PS00073">
    <property type="entry name" value="ACYL_COA_DH_2"/>
    <property type="match status" value="1"/>
</dbReference>
<evidence type="ECO:0000256" key="9">
    <source>
        <dbReference type="ARBA" id="ARBA00023098"/>
    </source>
</evidence>
<dbReference type="PROSITE" id="PS00072">
    <property type="entry name" value="ACYL_COA_DH_1"/>
    <property type="match status" value="1"/>
</dbReference>
<comment type="pathway">
    <text evidence="2">Lipid metabolism; mitochondrial fatty acid beta-oxidation.</text>
</comment>
<feature type="domain" description="Acyl-CoA dehydrogenase/oxidase C-terminal" evidence="23">
    <location>
        <begin position="264"/>
        <end position="395"/>
    </location>
</feature>
<evidence type="ECO:0000256" key="1">
    <source>
        <dbReference type="ARBA" id="ARBA00001974"/>
    </source>
</evidence>
<comment type="catalytic activity">
    <reaction evidence="20">
        <text>(2S)-2-methylbutanoyl-CoA + oxidized [electron-transfer flavoprotein] + H(+) = (2E)-2-methylbut-2-enoyl-CoA + reduced [electron-transfer flavoprotein]</text>
        <dbReference type="Rhea" id="RHEA:48256"/>
        <dbReference type="Rhea" id="RHEA-COMP:10685"/>
        <dbReference type="Rhea" id="RHEA-COMP:10686"/>
        <dbReference type="ChEBI" id="CHEBI:15378"/>
        <dbReference type="ChEBI" id="CHEBI:57337"/>
        <dbReference type="ChEBI" id="CHEBI:57692"/>
        <dbReference type="ChEBI" id="CHEBI:58307"/>
        <dbReference type="ChEBI" id="CHEBI:88166"/>
    </reaction>
    <physiologicalReaction direction="left-to-right" evidence="20">
        <dbReference type="Rhea" id="RHEA:48257"/>
    </physiologicalReaction>
</comment>
<comment type="catalytic activity">
    <reaction evidence="16">
        <text>valproyl-CoA + oxidized [electron-transfer flavoprotein] + H(+) = (2E)-2-propylpent-2-enoyl-CoA + reduced [electron-transfer flavoprotein]</text>
        <dbReference type="Rhea" id="RHEA:65344"/>
        <dbReference type="Rhea" id="RHEA-COMP:10685"/>
        <dbReference type="Rhea" id="RHEA-COMP:10686"/>
        <dbReference type="ChEBI" id="CHEBI:15378"/>
        <dbReference type="ChEBI" id="CHEBI:57692"/>
        <dbReference type="ChEBI" id="CHEBI:58307"/>
        <dbReference type="ChEBI" id="CHEBI:156457"/>
        <dbReference type="ChEBI" id="CHEBI:156458"/>
    </reaction>
    <physiologicalReaction direction="left-to-right" evidence="16">
        <dbReference type="Rhea" id="RHEA:65345"/>
    </physiologicalReaction>
</comment>
<dbReference type="InterPro" id="IPR036250">
    <property type="entry name" value="AcylCo_DH-like_C"/>
</dbReference>
<keyword evidence="8 22" id="KW-0560">Oxidoreductase</keyword>
<dbReference type="CDD" id="cd01158">
    <property type="entry name" value="SCAD_SBCAD"/>
    <property type="match status" value="1"/>
</dbReference>
<dbReference type="AlphaFoldDB" id="A0A814NMZ4"/>
<comment type="catalytic activity">
    <reaction evidence="17">
        <text>(2R)-2-methylbutanoyl-CoA + oxidized [electron-transfer flavoprotein] + H(+) = ethylacryloyl-CoA + reduced [electron-transfer flavoprotein]</text>
        <dbReference type="Rhea" id="RHEA:65296"/>
        <dbReference type="Rhea" id="RHEA-COMP:10685"/>
        <dbReference type="Rhea" id="RHEA-COMP:10686"/>
        <dbReference type="ChEBI" id="CHEBI:15378"/>
        <dbReference type="ChEBI" id="CHEBI:57692"/>
        <dbReference type="ChEBI" id="CHEBI:58307"/>
        <dbReference type="ChEBI" id="CHEBI:156439"/>
        <dbReference type="ChEBI" id="CHEBI:156440"/>
    </reaction>
    <physiologicalReaction direction="left-to-right" evidence="17">
        <dbReference type="Rhea" id="RHEA:65297"/>
    </physiologicalReaction>
</comment>
<evidence type="ECO:0000256" key="12">
    <source>
        <dbReference type="ARBA" id="ARBA00039850"/>
    </source>
</evidence>
<protein>
    <recommendedName>
        <fullName evidence="12">Short/branched chain specific acyl-CoA dehydrogenase, mitochondrial</fullName>
        <ecNumber evidence="11">1.3.8.5</ecNumber>
    </recommendedName>
    <alternativeName>
        <fullName evidence="14">2-methyl branched chain acyl-CoA dehydrogenase</fullName>
    </alternativeName>
    <alternativeName>
        <fullName evidence="13">2-methylbutyryl-coenzyme A dehydrogenase</fullName>
    </alternativeName>
</protein>
<dbReference type="Gene3D" id="2.40.110.10">
    <property type="entry name" value="Butyryl-CoA Dehydrogenase, subunit A, domain 2"/>
    <property type="match status" value="1"/>
</dbReference>
<dbReference type="InterPro" id="IPR006091">
    <property type="entry name" value="Acyl-CoA_Oxase/DH_mid-dom"/>
</dbReference>
<dbReference type="GO" id="GO:0006631">
    <property type="term" value="P:fatty acid metabolic process"/>
    <property type="evidence" value="ECO:0007669"/>
    <property type="project" value="UniProtKB-KW"/>
</dbReference>
<evidence type="ECO:0000256" key="11">
    <source>
        <dbReference type="ARBA" id="ARBA00039036"/>
    </source>
</evidence>
<evidence type="ECO:0000256" key="4">
    <source>
        <dbReference type="ARBA" id="ARBA00011881"/>
    </source>
</evidence>
<evidence type="ECO:0000256" key="17">
    <source>
        <dbReference type="ARBA" id="ARBA00048592"/>
    </source>
</evidence>
<evidence type="ECO:0000256" key="5">
    <source>
        <dbReference type="ARBA" id="ARBA00022630"/>
    </source>
</evidence>
<evidence type="ECO:0000256" key="3">
    <source>
        <dbReference type="ARBA" id="ARBA00009347"/>
    </source>
</evidence>
<keyword evidence="6 22" id="KW-0274">FAD</keyword>
<evidence type="ECO:0000259" key="25">
    <source>
        <dbReference type="Pfam" id="PF02771"/>
    </source>
</evidence>
<dbReference type="SUPFAM" id="SSF56645">
    <property type="entry name" value="Acyl-CoA dehydrogenase NM domain-like"/>
    <property type="match status" value="1"/>
</dbReference>
<evidence type="ECO:0000256" key="16">
    <source>
        <dbReference type="ARBA" id="ARBA00048307"/>
    </source>
</evidence>
<dbReference type="Gene3D" id="1.20.140.10">
    <property type="entry name" value="Butyryl-CoA Dehydrogenase, subunit A, domain 3"/>
    <property type="match status" value="1"/>
</dbReference>
<comment type="pathway">
    <text evidence="10">Amino-acid degradation; L-isoleucine degradation.</text>
</comment>
<dbReference type="InterPro" id="IPR046373">
    <property type="entry name" value="Acyl-CoA_Oxase/DH_mid-dom_sf"/>
</dbReference>
<feature type="domain" description="Acyl-CoA dehydrogenase/oxidase N-terminal" evidence="25">
    <location>
        <begin position="42"/>
        <end position="152"/>
    </location>
</feature>
<evidence type="ECO:0000256" key="14">
    <source>
        <dbReference type="ARBA" id="ARBA00042821"/>
    </source>
</evidence>
<proteinExistence type="inferred from homology"/>
<evidence type="ECO:0000256" key="20">
    <source>
        <dbReference type="ARBA" id="ARBA00049552"/>
    </source>
</evidence>
<comment type="caution">
    <text evidence="26">The sequence shown here is derived from an EMBL/GenBank/DDBJ whole genome shotgun (WGS) entry which is preliminary data.</text>
</comment>
<dbReference type="Gene3D" id="1.10.540.10">
    <property type="entry name" value="Acyl-CoA dehydrogenase/oxidase, N-terminal domain"/>
    <property type="match status" value="1"/>
</dbReference>
<evidence type="ECO:0000256" key="6">
    <source>
        <dbReference type="ARBA" id="ARBA00022827"/>
    </source>
</evidence>
<dbReference type="FunFam" id="2.40.110.10:FF:000001">
    <property type="entry name" value="Acyl-CoA dehydrogenase, mitochondrial"/>
    <property type="match status" value="1"/>
</dbReference>
<dbReference type="Pfam" id="PF02770">
    <property type="entry name" value="Acyl-CoA_dh_M"/>
    <property type="match status" value="1"/>
</dbReference>
<evidence type="ECO:0000256" key="15">
    <source>
        <dbReference type="ARBA" id="ARBA00048235"/>
    </source>
</evidence>
<organism evidence="26 27">
    <name type="scientific">Adineta ricciae</name>
    <name type="common">Rotifer</name>
    <dbReference type="NCBI Taxonomy" id="249248"/>
    <lineage>
        <taxon>Eukaryota</taxon>
        <taxon>Metazoa</taxon>
        <taxon>Spiralia</taxon>
        <taxon>Gnathifera</taxon>
        <taxon>Rotifera</taxon>
        <taxon>Eurotatoria</taxon>
        <taxon>Bdelloidea</taxon>
        <taxon>Adinetida</taxon>
        <taxon>Adinetidae</taxon>
        <taxon>Adineta</taxon>
    </lineage>
</organism>
<comment type="catalytic activity">
    <reaction evidence="19">
        <text>hexanoyl-CoA + oxidized [electron-transfer flavoprotein] + H(+) = (2E)-hexenoyl-CoA + reduced [electron-transfer flavoprotein]</text>
        <dbReference type="Rhea" id="RHEA:43464"/>
        <dbReference type="Rhea" id="RHEA-COMP:10685"/>
        <dbReference type="Rhea" id="RHEA-COMP:10686"/>
        <dbReference type="ChEBI" id="CHEBI:15378"/>
        <dbReference type="ChEBI" id="CHEBI:57692"/>
        <dbReference type="ChEBI" id="CHEBI:58307"/>
        <dbReference type="ChEBI" id="CHEBI:62077"/>
        <dbReference type="ChEBI" id="CHEBI:62620"/>
    </reaction>
    <physiologicalReaction direction="left-to-right" evidence="19">
        <dbReference type="Rhea" id="RHEA:43465"/>
    </physiologicalReaction>
</comment>
<dbReference type="Pfam" id="PF00441">
    <property type="entry name" value="Acyl-CoA_dh_1"/>
    <property type="match status" value="1"/>
</dbReference>
<comment type="subunit">
    <text evidence="4">Homotetramer.</text>
</comment>
<keyword evidence="7" id="KW-0276">Fatty acid metabolism</keyword>
<dbReference type="EMBL" id="CAJNOJ010000094">
    <property type="protein sequence ID" value="CAF1092632.1"/>
    <property type="molecule type" value="Genomic_DNA"/>
</dbReference>
<evidence type="ECO:0000313" key="27">
    <source>
        <dbReference type="Proteomes" id="UP000663852"/>
    </source>
</evidence>
<evidence type="ECO:0000256" key="21">
    <source>
        <dbReference type="ARBA" id="ARBA00051903"/>
    </source>
</evidence>
<evidence type="ECO:0000259" key="23">
    <source>
        <dbReference type="Pfam" id="PF00441"/>
    </source>
</evidence>
<keyword evidence="5 22" id="KW-0285">Flavoprotein</keyword>
<evidence type="ECO:0000313" key="26">
    <source>
        <dbReference type="EMBL" id="CAF1092632.1"/>
    </source>
</evidence>
<evidence type="ECO:0000256" key="8">
    <source>
        <dbReference type="ARBA" id="ARBA00023002"/>
    </source>
</evidence>
<accession>A0A814NMZ4</accession>
<dbReference type="FunFam" id="1.20.140.10:FF:000004">
    <property type="entry name" value="Acyl-CoA dehydrogenase FadE25"/>
    <property type="match status" value="1"/>
</dbReference>
<dbReference type="PANTHER" id="PTHR43884:SF1">
    <property type="entry name" value="SHORT_BRANCHED CHAIN SPECIFIC ACYL-COA DEHYDROGENASE, MITOCHONDRIAL"/>
    <property type="match status" value="1"/>
</dbReference>
<dbReference type="FunFam" id="1.10.540.10:FF:000012">
    <property type="entry name" value="Acyl-CoA dehydrogenase short/branched chain"/>
    <property type="match status" value="1"/>
</dbReference>
<dbReference type="GO" id="GO:0005739">
    <property type="term" value="C:mitochondrion"/>
    <property type="evidence" value="ECO:0007669"/>
    <property type="project" value="TreeGrafter"/>
</dbReference>
<sequence length="465" mass="52569">MMNFNRLVTTARLFRTIRPKSLIFRSRNLSTAPINQSLYNLSEEEQLIKETVARFGKEHVEPYIREMEEAGAFKPELMKAIFDQGLMAVDVPVEYGGSGQTFFSSVLVIEEMSKIDPSVGLLLDLQNTLFNRLFLNYGTEEQKQHYLPQLAKNLVASFCLTEPTSGSDAFALKTTAEKRGDYYVLNGTKMWISNAEISGVYLVMANSNPTVKHKGISTFIVDRDTEGLRIGKREKKLGLKASSTCMVHFDDCKIPAKNLLGKEGHGYKYAISMLNEGRIGIAAQMVGVSQGAFDKTIPYTKERKQFGHRIFDFQAMQHQIALLATEIEAARLLTYNAARLRDAKLPFVKQAAMAKYYASELAGRVTSKCIDFMGGLGFSCDYPQEKFFRDCKVGEFELLIRKKKNLTFSFDEFQELSTKVLVTFSSTQSLSLLTANIDQQCYFNSNKEKQHFRFLINSLIYSVNA</sequence>
<dbReference type="InterPro" id="IPR013786">
    <property type="entry name" value="AcylCoA_DH/ox_N"/>
</dbReference>
<evidence type="ECO:0000256" key="10">
    <source>
        <dbReference type="ARBA" id="ARBA00037895"/>
    </source>
</evidence>
<evidence type="ECO:0000256" key="18">
    <source>
        <dbReference type="ARBA" id="ARBA00049096"/>
    </source>
</evidence>
<dbReference type="PANTHER" id="PTHR43884">
    <property type="entry name" value="ACYL-COA DEHYDROGENASE"/>
    <property type="match status" value="1"/>
</dbReference>
<comment type="catalytic activity">
    <reaction evidence="18">
        <text>butanoyl-CoA + oxidized [electron-transfer flavoprotein] + H(+) = (2E)-butenoyl-CoA + reduced [electron-transfer flavoprotein]</text>
        <dbReference type="Rhea" id="RHEA:24004"/>
        <dbReference type="Rhea" id="RHEA-COMP:10685"/>
        <dbReference type="Rhea" id="RHEA-COMP:10686"/>
        <dbReference type="ChEBI" id="CHEBI:15378"/>
        <dbReference type="ChEBI" id="CHEBI:57332"/>
        <dbReference type="ChEBI" id="CHEBI:57371"/>
        <dbReference type="ChEBI" id="CHEBI:57692"/>
        <dbReference type="ChEBI" id="CHEBI:58307"/>
    </reaction>
    <physiologicalReaction direction="left-to-right" evidence="18">
        <dbReference type="Rhea" id="RHEA:24005"/>
    </physiologicalReaction>
</comment>
<evidence type="ECO:0000256" key="2">
    <source>
        <dbReference type="ARBA" id="ARBA00005198"/>
    </source>
</evidence>
<evidence type="ECO:0000256" key="19">
    <source>
        <dbReference type="ARBA" id="ARBA00049192"/>
    </source>
</evidence>
<comment type="catalytic activity">
    <reaction evidence="21">
        <text>2-methylpropanoyl-CoA + oxidized [electron-transfer flavoprotein] + H(+) = 2-methylpropenoyl-CoA + reduced [electron-transfer flavoprotein]</text>
        <dbReference type="Rhea" id="RHEA:44180"/>
        <dbReference type="Rhea" id="RHEA-COMP:10685"/>
        <dbReference type="Rhea" id="RHEA-COMP:10686"/>
        <dbReference type="ChEBI" id="CHEBI:15378"/>
        <dbReference type="ChEBI" id="CHEBI:57338"/>
        <dbReference type="ChEBI" id="CHEBI:57692"/>
        <dbReference type="ChEBI" id="CHEBI:58307"/>
        <dbReference type="ChEBI" id="CHEBI:62500"/>
    </reaction>
    <physiologicalReaction direction="left-to-right" evidence="21">
        <dbReference type="Rhea" id="RHEA:44181"/>
    </physiologicalReaction>
</comment>
<feature type="domain" description="Acyl-CoA oxidase/dehydrogenase middle" evidence="24">
    <location>
        <begin position="157"/>
        <end position="252"/>
    </location>
</feature>
<dbReference type="SUPFAM" id="SSF47203">
    <property type="entry name" value="Acyl-CoA dehydrogenase C-terminal domain-like"/>
    <property type="match status" value="1"/>
</dbReference>
<comment type="cofactor">
    <cofactor evidence="1 22">
        <name>FAD</name>
        <dbReference type="ChEBI" id="CHEBI:57692"/>
    </cofactor>
</comment>
<reference evidence="26" key="1">
    <citation type="submission" date="2021-02" db="EMBL/GenBank/DDBJ databases">
        <authorList>
            <person name="Nowell W R."/>
        </authorList>
    </citation>
    <scope>NUCLEOTIDE SEQUENCE</scope>
</reference>
<name>A0A814NMZ4_ADIRI</name>
<dbReference type="GO" id="GO:0050660">
    <property type="term" value="F:flavin adenine dinucleotide binding"/>
    <property type="evidence" value="ECO:0007669"/>
    <property type="project" value="InterPro"/>
</dbReference>
<dbReference type="OrthoDB" id="10262177at2759"/>
<dbReference type="InterPro" id="IPR006089">
    <property type="entry name" value="Acyl-CoA_DH_CS"/>
</dbReference>
<dbReference type="InterPro" id="IPR037069">
    <property type="entry name" value="AcylCoA_DH/ox_N_sf"/>
</dbReference>
<gene>
    <name evidence="26" type="ORF">EDS130_LOCUS19562</name>
</gene>
<dbReference type="EC" id="1.3.8.5" evidence="11"/>
<dbReference type="Proteomes" id="UP000663852">
    <property type="component" value="Unassembled WGS sequence"/>
</dbReference>
<evidence type="ECO:0000256" key="22">
    <source>
        <dbReference type="RuleBase" id="RU362125"/>
    </source>
</evidence>
<evidence type="ECO:0000256" key="7">
    <source>
        <dbReference type="ARBA" id="ARBA00022832"/>
    </source>
</evidence>
<comment type="similarity">
    <text evidence="3 22">Belongs to the acyl-CoA dehydrogenase family.</text>
</comment>
<evidence type="ECO:0000256" key="13">
    <source>
        <dbReference type="ARBA" id="ARBA00041537"/>
    </source>
</evidence>
<dbReference type="GO" id="GO:0003853">
    <property type="term" value="F:short-chain 2-methyl fatty acyl-CoA dehydrogenase activity"/>
    <property type="evidence" value="ECO:0007669"/>
    <property type="project" value="UniProtKB-EC"/>
</dbReference>
<evidence type="ECO:0000259" key="24">
    <source>
        <dbReference type="Pfam" id="PF02770"/>
    </source>
</evidence>
<dbReference type="InterPro" id="IPR009075">
    <property type="entry name" value="AcylCo_DH/oxidase_C"/>
</dbReference>